<keyword evidence="7 10" id="KW-0413">Isomerase</keyword>
<dbReference type="Gene3D" id="1.20.120.1150">
    <property type="match status" value="1"/>
</dbReference>
<comment type="similarity">
    <text evidence="3 10">Belongs to the PTPA-type PPIase family.</text>
</comment>
<dbReference type="InterPro" id="IPR043170">
    <property type="entry name" value="PTPA_C_lid"/>
</dbReference>
<evidence type="ECO:0000256" key="3">
    <source>
        <dbReference type="ARBA" id="ARBA00011019"/>
    </source>
</evidence>
<dbReference type="SUPFAM" id="SSF140984">
    <property type="entry name" value="PTPA-like"/>
    <property type="match status" value="1"/>
</dbReference>
<evidence type="ECO:0000256" key="5">
    <source>
        <dbReference type="ARBA" id="ARBA00022490"/>
    </source>
</evidence>
<organism evidence="11 12">
    <name type="scientific">Lingula anatina</name>
    <name type="common">Brachiopod</name>
    <name type="synonym">Lingula unguis</name>
    <dbReference type="NCBI Taxonomy" id="7574"/>
    <lineage>
        <taxon>Eukaryota</taxon>
        <taxon>Metazoa</taxon>
        <taxon>Spiralia</taxon>
        <taxon>Lophotrochozoa</taxon>
        <taxon>Brachiopoda</taxon>
        <taxon>Linguliformea</taxon>
        <taxon>Lingulata</taxon>
        <taxon>Lingulida</taxon>
        <taxon>Linguloidea</taxon>
        <taxon>Lingulidae</taxon>
        <taxon>Lingula</taxon>
    </lineage>
</organism>
<keyword evidence="5 10" id="KW-0963">Cytoplasm</keyword>
<comment type="catalytic activity">
    <reaction evidence="1 10">
        <text>[protein]-peptidylproline (omega=180) = [protein]-peptidylproline (omega=0)</text>
        <dbReference type="Rhea" id="RHEA:16237"/>
        <dbReference type="Rhea" id="RHEA-COMP:10747"/>
        <dbReference type="Rhea" id="RHEA-COMP:10748"/>
        <dbReference type="ChEBI" id="CHEBI:83833"/>
        <dbReference type="ChEBI" id="CHEBI:83834"/>
        <dbReference type="EC" id="5.2.1.8"/>
    </reaction>
</comment>
<comment type="subcellular location">
    <subcellularLocation>
        <location evidence="2 10">Cytoplasm</location>
    </subcellularLocation>
</comment>
<evidence type="ECO:0000256" key="10">
    <source>
        <dbReference type="RuleBase" id="RU361210"/>
    </source>
</evidence>
<evidence type="ECO:0000256" key="6">
    <source>
        <dbReference type="ARBA" id="ARBA00023110"/>
    </source>
</evidence>
<dbReference type="GO" id="GO:0007052">
    <property type="term" value="P:mitotic spindle organization"/>
    <property type="evidence" value="ECO:0007669"/>
    <property type="project" value="TreeGrafter"/>
</dbReference>
<dbReference type="RefSeq" id="XP_013415792.1">
    <property type="nucleotide sequence ID" value="XM_013560338.1"/>
</dbReference>
<keyword evidence="11" id="KW-1185">Reference proteome</keyword>
<dbReference type="GO" id="GO:0005634">
    <property type="term" value="C:nucleus"/>
    <property type="evidence" value="ECO:0007669"/>
    <property type="project" value="TreeGrafter"/>
</dbReference>
<proteinExistence type="inferred from homology"/>
<keyword evidence="6 10" id="KW-0697">Rotamase</keyword>
<evidence type="ECO:0000256" key="1">
    <source>
        <dbReference type="ARBA" id="ARBA00000971"/>
    </source>
</evidence>
<dbReference type="Pfam" id="PF03095">
    <property type="entry name" value="PTPA"/>
    <property type="match status" value="1"/>
</dbReference>
<comment type="function">
    <text evidence="10">PPIases accelerate the folding of proteins. It catalyzes the cis-trans isomerization of proline imidic peptide bonds in oligopeptides.</text>
</comment>
<evidence type="ECO:0000313" key="11">
    <source>
        <dbReference type="Proteomes" id="UP000085678"/>
    </source>
</evidence>
<evidence type="ECO:0000256" key="9">
    <source>
        <dbReference type="ARBA" id="ARBA00044820"/>
    </source>
</evidence>
<name>A0A1S3JZS1_LINAN</name>
<evidence type="ECO:0000256" key="7">
    <source>
        <dbReference type="ARBA" id="ARBA00023235"/>
    </source>
</evidence>
<evidence type="ECO:0000256" key="8">
    <source>
        <dbReference type="ARBA" id="ARBA00044786"/>
    </source>
</evidence>
<dbReference type="PANTHER" id="PTHR10012:SF0">
    <property type="entry name" value="SERINE_THREONINE-PROTEIN PHOSPHATASE 2A ACTIVATOR"/>
    <property type="match status" value="1"/>
</dbReference>
<evidence type="ECO:0000313" key="12">
    <source>
        <dbReference type="RefSeq" id="XP_013415792.1"/>
    </source>
</evidence>
<dbReference type="GeneID" id="106177532"/>
<evidence type="ECO:0000256" key="4">
    <source>
        <dbReference type="ARBA" id="ARBA00013194"/>
    </source>
</evidence>
<dbReference type="EC" id="5.2.1.8" evidence="4 10"/>
<reference evidence="12" key="1">
    <citation type="submission" date="2025-08" db="UniProtKB">
        <authorList>
            <consortium name="RefSeq"/>
        </authorList>
    </citation>
    <scope>IDENTIFICATION</scope>
    <source>
        <tissue evidence="12">Gonads</tissue>
    </source>
</reference>
<dbReference type="GO" id="GO:0008160">
    <property type="term" value="F:protein tyrosine phosphatase activator activity"/>
    <property type="evidence" value="ECO:0007669"/>
    <property type="project" value="TreeGrafter"/>
</dbReference>
<sequence length="321" mass="36524">MAEAETSNAVLSAPGMIDVATHEFTTPVREVLKPEQMPAWESSQAYRDLVGFIIAMNEAVKNKSLNDECHISQLTTNLLDMLNTISSWIDEIPPVDQPQRFGNKAFKDVYSRLQEKGESIVKAALDEQYQRAAPEIYMYLVESIGNSTRIDYGSGHELSFIAFLCCLFKIGAYTQEDSVAAVNKVFQRYIEVMRKMQQTYNMEPAGSHGVWSLDDYQFVPFLWGSSQLLDHKRIHPKSFPKPEVYEYFAKDYMFLGCVKFINQVKTGPFAEHSNQLWNISGVPHWHKVNSGLVKMYKAEVLAKFPVVQHFLFGSILSIKPA</sequence>
<dbReference type="Proteomes" id="UP000085678">
    <property type="component" value="Unplaced"/>
</dbReference>
<dbReference type="PIRSF" id="PIRSF016325">
    <property type="entry name" value="Phstyr_phstse_ac"/>
    <property type="match status" value="1"/>
</dbReference>
<dbReference type="GO" id="GO:0000159">
    <property type="term" value="C:protein phosphatase type 2A complex"/>
    <property type="evidence" value="ECO:0007669"/>
    <property type="project" value="TreeGrafter"/>
</dbReference>
<dbReference type="FunFam" id="1.20.120.1150:FF:000002">
    <property type="entry name" value="Serine/threonine-protein phosphatase 2A activator"/>
    <property type="match status" value="1"/>
</dbReference>
<gene>
    <name evidence="12" type="primary">LOC106177532</name>
</gene>
<evidence type="ECO:0000256" key="2">
    <source>
        <dbReference type="ARBA" id="ARBA00004496"/>
    </source>
</evidence>
<dbReference type="PANTHER" id="PTHR10012">
    <property type="entry name" value="SERINE/THREONINE-PROTEIN PHOSPHATASE 2A REGULATORY SUBUNIT B"/>
    <property type="match status" value="1"/>
</dbReference>
<protein>
    <recommendedName>
        <fullName evidence="8 10">Serine/threonine-protein phosphatase 2A activator</fullName>
        <ecNumber evidence="4 10">5.2.1.8</ecNumber>
    </recommendedName>
    <alternativeName>
        <fullName evidence="9 10">Phosphotyrosyl phosphatase activator</fullName>
    </alternativeName>
</protein>
<dbReference type="AlphaFoldDB" id="A0A1S3JZS1"/>
<dbReference type="GO" id="GO:0003755">
    <property type="term" value="F:peptidyl-prolyl cis-trans isomerase activity"/>
    <property type="evidence" value="ECO:0007669"/>
    <property type="project" value="UniProtKB-KW"/>
</dbReference>
<accession>A0A1S3JZS1</accession>
<dbReference type="InterPro" id="IPR037218">
    <property type="entry name" value="PTPA_sf"/>
</dbReference>
<dbReference type="CDD" id="cd04087">
    <property type="entry name" value="PTPA"/>
    <property type="match status" value="1"/>
</dbReference>
<dbReference type="InterPro" id="IPR004327">
    <property type="entry name" value="Phstyr_phstse_ac"/>
</dbReference>
<dbReference type="GO" id="GO:0005737">
    <property type="term" value="C:cytoplasm"/>
    <property type="evidence" value="ECO:0007669"/>
    <property type="project" value="UniProtKB-SubCell"/>
</dbReference>
<dbReference type="OrthoDB" id="16120at2759"/>